<evidence type="ECO:0000313" key="3">
    <source>
        <dbReference type="Proteomes" id="UP001209535"/>
    </source>
</evidence>
<dbReference type="Proteomes" id="UP001209535">
    <property type="component" value="Unassembled WGS sequence"/>
</dbReference>
<proteinExistence type="predicted"/>
<organism evidence="2 3">
    <name type="scientific">Albidovulum salinarum</name>
    <dbReference type="NCBI Taxonomy" id="2984153"/>
    <lineage>
        <taxon>Bacteria</taxon>
        <taxon>Pseudomonadati</taxon>
        <taxon>Pseudomonadota</taxon>
        <taxon>Alphaproteobacteria</taxon>
        <taxon>Rhodobacterales</taxon>
        <taxon>Paracoccaceae</taxon>
        <taxon>Albidovulum</taxon>
    </lineage>
</organism>
<feature type="domain" description="YjiS-like" evidence="1">
    <location>
        <begin position="25"/>
        <end position="48"/>
    </location>
</feature>
<evidence type="ECO:0000259" key="1">
    <source>
        <dbReference type="Pfam" id="PF06568"/>
    </source>
</evidence>
<dbReference type="InterPro" id="IPR009506">
    <property type="entry name" value="YjiS-like"/>
</dbReference>
<dbReference type="EMBL" id="JAOVQO010000007">
    <property type="protein sequence ID" value="MCU9848051.1"/>
    <property type="molecule type" value="Genomic_DNA"/>
</dbReference>
<name>A0ABT2X288_9RHOB</name>
<protein>
    <submittedName>
        <fullName evidence="2">DUF1127 domain-containing protein</fullName>
    </submittedName>
</protein>
<gene>
    <name evidence="2" type="ORF">OEZ60_08535</name>
</gene>
<evidence type="ECO:0000313" key="2">
    <source>
        <dbReference type="EMBL" id="MCU9848051.1"/>
    </source>
</evidence>
<comment type="caution">
    <text evidence="2">The sequence shown here is derived from an EMBL/GenBank/DDBJ whole genome shotgun (WGS) entry which is preliminary data.</text>
</comment>
<dbReference type="Pfam" id="PF06568">
    <property type="entry name" value="YjiS-like"/>
    <property type="match status" value="1"/>
</dbReference>
<reference evidence="2 3" key="1">
    <citation type="submission" date="2022-10" db="EMBL/GenBank/DDBJ databases">
        <title>Defluviimonas sp. nov., isolated from ocean surface sediments.</title>
        <authorList>
            <person name="He W."/>
            <person name="Wang L."/>
            <person name="Zhang D.-F."/>
        </authorList>
    </citation>
    <scope>NUCLEOTIDE SEQUENCE [LARGE SCALE GENOMIC DNA]</scope>
    <source>
        <strain evidence="2 3">WL0024</strain>
    </source>
</reference>
<keyword evidence="3" id="KW-1185">Reference proteome</keyword>
<sequence>MLTVLADTFRIATFQNRGPSTRDRDAERRRLRRELADLDDHLMRDIGLWR</sequence>
<accession>A0ABT2X288</accession>
<dbReference type="RefSeq" id="WP_263335093.1">
    <property type="nucleotide sequence ID" value="NZ_JAOVQO010000007.1"/>
</dbReference>